<sequence length="478" mass="52654">MNKLIRLSSLAHKIGTRGSSARVTSFFPQRFLTTSTTDDEKKDTIQKKEPTSKQPSLPTVEKILQDAYFKPAGPMHDGVSVIKGNPNDETTLITPEDSQYFIPQVETMYDERKKKKRVLVLATGGTLTMAPCPEKGGALAPVQGAVTNYMKEMKELNDENMPEIVVHEYKPFLDSSDMGPNEWAVLASDVRSNYYHFDAFVILCGTDTMSYTATALSFLLENLNKPVVFTGSQIPLSEPYNDARRNLIMALIFATRDSIPEVSIFFHDRLLRACRATKVNTHRLMAFDSPNMDPLAKIGITIDENEHLSLPRARGALRVHSRMDTRLLTLRLVPGFDDGVLRQIVNSNDLKVLVLQLYGTGNLPSVKDSLVQLLADAVDKDILVVASTQCHTGSVMMGHYATGIALKEAGVVSANDMTLEAISCKAAYLLGRGDLTVDQVGNLMDVSLRGEVTPSAALNPPPFANAYQRASRKGKIYL</sequence>
<dbReference type="Gene3D" id="3.40.50.1170">
    <property type="entry name" value="L-asparaginase, N-terminal domain"/>
    <property type="match status" value="1"/>
</dbReference>
<evidence type="ECO:0000313" key="11">
    <source>
        <dbReference type="Proteomes" id="UP001054902"/>
    </source>
</evidence>
<dbReference type="PROSITE" id="PS51732">
    <property type="entry name" value="ASN_GLN_ASE_3"/>
    <property type="match status" value="1"/>
</dbReference>
<evidence type="ECO:0000256" key="5">
    <source>
        <dbReference type="PIRSR" id="PIRSR001220-1"/>
    </source>
</evidence>
<evidence type="ECO:0000259" key="8">
    <source>
        <dbReference type="Pfam" id="PF00710"/>
    </source>
</evidence>
<dbReference type="GO" id="GO:0009066">
    <property type="term" value="P:aspartate family amino acid metabolic process"/>
    <property type="evidence" value="ECO:0007669"/>
    <property type="project" value="UniProtKB-ARBA"/>
</dbReference>
<feature type="active site" description="O-isoaspartyl threonine intermediate" evidence="5">
    <location>
        <position position="126"/>
    </location>
</feature>
<keyword evidence="11" id="KW-1185">Reference proteome</keyword>
<dbReference type="EC" id="3.5.1.1" evidence="2"/>
<dbReference type="PIRSF" id="PIRSF001220">
    <property type="entry name" value="L-ASNase_gatD"/>
    <property type="match status" value="1"/>
</dbReference>
<dbReference type="EMBL" id="BLLK01000074">
    <property type="protein sequence ID" value="GFH61527.1"/>
    <property type="molecule type" value="Genomic_DNA"/>
</dbReference>
<feature type="domain" description="L-asparaginase N-terminal" evidence="8">
    <location>
        <begin position="117"/>
        <end position="303"/>
    </location>
</feature>
<dbReference type="InterPro" id="IPR037152">
    <property type="entry name" value="L-asparaginase_N_sf"/>
</dbReference>
<dbReference type="PANTHER" id="PTHR11707">
    <property type="entry name" value="L-ASPARAGINASE"/>
    <property type="match status" value="1"/>
</dbReference>
<dbReference type="Proteomes" id="UP001054902">
    <property type="component" value="Unassembled WGS sequence"/>
</dbReference>
<dbReference type="SUPFAM" id="SSF53774">
    <property type="entry name" value="Glutaminase/Asparaginase"/>
    <property type="match status" value="1"/>
</dbReference>
<dbReference type="Pfam" id="PF17763">
    <property type="entry name" value="Asparaginase_C"/>
    <property type="match status" value="1"/>
</dbReference>
<dbReference type="AlphaFoldDB" id="A0AAD3DBM0"/>
<keyword evidence="3" id="KW-0378">Hydrolase</keyword>
<organism evidence="10 11">
    <name type="scientific">Chaetoceros tenuissimus</name>
    <dbReference type="NCBI Taxonomy" id="426638"/>
    <lineage>
        <taxon>Eukaryota</taxon>
        <taxon>Sar</taxon>
        <taxon>Stramenopiles</taxon>
        <taxon>Ochrophyta</taxon>
        <taxon>Bacillariophyta</taxon>
        <taxon>Coscinodiscophyceae</taxon>
        <taxon>Chaetocerotophycidae</taxon>
        <taxon>Chaetocerotales</taxon>
        <taxon>Chaetocerotaceae</taxon>
        <taxon>Chaetoceros</taxon>
    </lineage>
</organism>
<dbReference type="GO" id="GO:0004067">
    <property type="term" value="F:asparaginase activity"/>
    <property type="evidence" value="ECO:0007669"/>
    <property type="project" value="UniProtKB-UniRule"/>
</dbReference>
<dbReference type="InterPro" id="IPR036152">
    <property type="entry name" value="Asp/glu_Ase-like_sf"/>
</dbReference>
<evidence type="ECO:0000259" key="9">
    <source>
        <dbReference type="Pfam" id="PF17763"/>
    </source>
</evidence>
<feature type="binding site" evidence="6">
    <location>
        <position position="175"/>
    </location>
    <ligand>
        <name>substrate</name>
    </ligand>
</feature>
<evidence type="ECO:0000313" key="10">
    <source>
        <dbReference type="EMBL" id="GFH61527.1"/>
    </source>
</evidence>
<dbReference type="InterPro" id="IPR041725">
    <property type="entry name" value="L-asparaginase_I"/>
</dbReference>
<dbReference type="InterPro" id="IPR027473">
    <property type="entry name" value="L-asparaginase_C"/>
</dbReference>
<evidence type="ECO:0000256" key="6">
    <source>
        <dbReference type="PIRSR" id="PIRSR001220-2"/>
    </source>
</evidence>
<gene>
    <name evidence="10" type="ORF">CTEN210_18003</name>
</gene>
<feature type="region of interest" description="Disordered" evidence="7">
    <location>
        <begin position="35"/>
        <end position="56"/>
    </location>
</feature>
<dbReference type="SFLD" id="SFLDS00057">
    <property type="entry name" value="Glutaminase/Asparaginase"/>
    <property type="match status" value="1"/>
</dbReference>
<dbReference type="FunFam" id="3.40.50.40:FF:000001">
    <property type="entry name" value="L-asparaginase 1"/>
    <property type="match status" value="1"/>
</dbReference>
<comment type="similarity">
    <text evidence="1">Belongs to the asparaginase 1 family.</text>
</comment>
<dbReference type="Pfam" id="PF00710">
    <property type="entry name" value="Asparaginase"/>
    <property type="match status" value="1"/>
</dbReference>
<feature type="compositionally biased region" description="Basic and acidic residues" evidence="7">
    <location>
        <begin position="38"/>
        <end position="51"/>
    </location>
</feature>
<dbReference type="PANTHER" id="PTHR11707:SF28">
    <property type="entry name" value="60 KDA LYSOPHOSPHOLIPASE"/>
    <property type="match status" value="1"/>
</dbReference>
<name>A0AAD3DBM0_9STRA</name>
<reference evidence="10 11" key="1">
    <citation type="journal article" date="2021" name="Sci. Rep.">
        <title>The genome of the diatom Chaetoceros tenuissimus carries an ancient integrated fragment of an extant virus.</title>
        <authorList>
            <person name="Hongo Y."/>
            <person name="Kimura K."/>
            <person name="Takaki Y."/>
            <person name="Yoshida Y."/>
            <person name="Baba S."/>
            <person name="Kobayashi G."/>
            <person name="Nagasaki K."/>
            <person name="Hano T."/>
            <person name="Tomaru Y."/>
        </authorList>
    </citation>
    <scope>NUCLEOTIDE SEQUENCE [LARGE SCALE GENOMIC DNA]</scope>
    <source>
        <strain evidence="10 11">NIES-3715</strain>
    </source>
</reference>
<evidence type="ECO:0000256" key="4">
    <source>
        <dbReference type="ARBA" id="ARBA00049366"/>
    </source>
</evidence>
<dbReference type="CDD" id="cd08963">
    <property type="entry name" value="L-asparaginase_I"/>
    <property type="match status" value="1"/>
</dbReference>
<accession>A0AAD3DBM0</accession>
<dbReference type="FunFam" id="3.40.50.1170:FF:000001">
    <property type="entry name" value="L-asparaginase 2"/>
    <property type="match status" value="1"/>
</dbReference>
<dbReference type="PIRSF" id="PIRSF500176">
    <property type="entry name" value="L_ASNase"/>
    <property type="match status" value="1"/>
</dbReference>
<dbReference type="InterPro" id="IPR027474">
    <property type="entry name" value="L-asparaginase_N"/>
</dbReference>
<comment type="caution">
    <text evidence="10">The sequence shown here is derived from an EMBL/GenBank/DDBJ whole genome shotgun (WGS) entry which is preliminary data.</text>
</comment>
<proteinExistence type="inferred from homology"/>
<dbReference type="Gene3D" id="3.40.50.40">
    <property type="match status" value="1"/>
</dbReference>
<comment type="catalytic activity">
    <reaction evidence="4">
        <text>L-asparagine + H2O = L-aspartate + NH4(+)</text>
        <dbReference type="Rhea" id="RHEA:21016"/>
        <dbReference type="ChEBI" id="CHEBI:15377"/>
        <dbReference type="ChEBI" id="CHEBI:28938"/>
        <dbReference type="ChEBI" id="CHEBI:29991"/>
        <dbReference type="ChEBI" id="CHEBI:58048"/>
        <dbReference type="EC" id="3.5.1.1"/>
    </reaction>
</comment>
<protein>
    <recommendedName>
        <fullName evidence="2">asparaginase</fullName>
        <ecNumber evidence="2">3.5.1.1</ecNumber>
    </recommendedName>
</protein>
<feature type="binding site" evidence="6">
    <location>
        <begin position="206"/>
        <end position="207"/>
    </location>
    <ligand>
        <name>substrate</name>
    </ligand>
</feature>
<evidence type="ECO:0000256" key="7">
    <source>
        <dbReference type="SAM" id="MobiDB-lite"/>
    </source>
</evidence>
<dbReference type="SMART" id="SM00870">
    <property type="entry name" value="Asparaginase"/>
    <property type="match status" value="1"/>
</dbReference>
<dbReference type="InterPro" id="IPR006034">
    <property type="entry name" value="Asparaginase/glutaminase-like"/>
</dbReference>
<evidence type="ECO:0000256" key="1">
    <source>
        <dbReference type="ARBA" id="ARBA00010518"/>
    </source>
</evidence>
<dbReference type="InterPro" id="IPR040919">
    <property type="entry name" value="Asparaginase_C"/>
</dbReference>
<dbReference type="PRINTS" id="PR00139">
    <property type="entry name" value="ASNGLNASE"/>
</dbReference>
<evidence type="ECO:0000256" key="3">
    <source>
        <dbReference type="ARBA" id="ARBA00022801"/>
    </source>
</evidence>
<evidence type="ECO:0000256" key="2">
    <source>
        <dbReference type="ARBA" id="ARBA00012920"/>
    </source>
</evidence>
<feature type="domain" description="Asparaginase/glutaminase C-terminal" evidence="9">
    <location>
        <begin position="329"/>
        <end position="443"/>
    </location>
</feature>